<dbReference type="EMBL" id="CAADHO010000007">
    <property type="protein sequence ID" value="VFQ46123.1"/>
    <property type="molecule type" value="Genomic_DNA"/>
</dbReference>
<dbReference type="Proteomes" id="UP000507962">
    <property type="component" value="Unassembled WGS sequence"/>
</dbReference>
<feature type="compositionally biased region" description="Polar residues" evidence="1">
    <location>
        <begin position="371"/>
        <end position="388"/>
    </location>
</feature>
<dbReference type="InterPro" id="IPR011049">
    <property type="entry name" value="Serralysin-like_metalloprot_C"/>
</dbReference>
<evidence type="ECO:0000256" key="1">
    <source>
        <dbReference type="SAM" id="MobiDB-lite"/>
    </source>
</evidence>
<accession>A0A4U8YXE7</accession>
<feature type="signal peptide" evidence="2">
    <location>
        <begin position="1"/>
        <end position="25"/>
    </location>
</feature>
<protein>
    <submittedName>
        <fullName evidence="3">Uncharacterized protein</fullName>
    </submittedName>
</protein>
<evidence type="ECO:0000313" key="4">
    <source>
        <dbReference type="Proteomes" id="UP000507962"/>
    </source>
</evidence>
<keyword evidence="2" id="KW-0732">Signal</keyword>
<evidence type="ECO:0000313" key="3">
    <source>
        <dbReference type="EMBL" id="VFQ46123.1"/>
    </source>
</evidence>
<feature type="chain" id="PRO_5020499909" evidence="2">
    <location>
        <begin position="26"/>
        <end position="395"/>
    </location>
</feature>
<gene>
    <name evidence="3" type="ORF">MSL71_37860</name>
</gene>
<name>A0A4U8YXE7_9BACT</name>
<organism evidence="3 4">
    <name type="scientific">Desulfoluna butyratoxydans</name>
    <dbReference type="NCBI Taxonomy" id="231438"/>
    <lineage>
        <taxon>Bacteria</taxon>
        <taxon>Pseudomonadati</taxon>
        <taxon>Thermodesulfobacteriota</taxon>
        <taxon>Desulfobacteria</taxon>
        <taxon>Desulfobacterales</taxon>
        <taxon>Desulfolunaceae</taxon>
        <taxon>Desulfoluna</taxon>
    </lineage>
</organism>
<keyword evidence="4" id="KW-1185">Reference proteome</keyword>
<feature type="region of interest" description="Disordered" evidence="1">
    <location>
        <begin position="366"/>
        <end position="395"/>
    </location>
</feature>
<dbReference type="RefSeq" id="WP_180143441.1">
    <property type="nucleotide sequence ID" value="NZ_CAADHO010000007.1"/>
</dbReference>
<reference evidence="3 4" key="1">
    <citation type="submission" date="2019-03" db="EMBL/GenBank/DDBJ databases">
        <authorList>
            <person name="Nijsse B."/>
        </authorList>
    </citation>
    <scope>NUCLEOTIDE SEQUENCE [LARGE SCALE GENOMIC DNA]</scope>
    <source>
        <strain evidence="3">Desulfoluna butyratoxydans MSL71</strain>
    </source>
</reference>
<sequence>MTRRRFQWIACVLAVFFMMPWPAAAKKVEDVETASRFAQAFGGKVQPELMTNALRSVGKTQLHRYKRDVTLEKPLDVRVLGDRYMSAAFSARVKKAGSARAKAEPAIYVLLFQKKADGGLDHQMQHLMILADPGEIASYETMADAEVAARFRKAGADVKVVAAAPVPKPDTPEPVALLSGDSICRGVVGESFIDDSITRDSELMQLLSGYARKEDIPKAVPVVKAGAGSPELQLRVAELEARVRALEGLLANITRKGGNIYFNGVNLYVTNGTGKADKVNGKGNVVIGYGATGSGSHNLVVGAANRFEGFGSVVSGRGNAVSGNCSAVLGGESNKASGDFSIVAGGKGNKARGTYASILGGTKNTAKGEYTSINGQRGRTKGGTNPHFTSEKTSE</sequence>
<dbReference type="Gene3D" id="2.150.10.10">
    <property type="entry name" value="Serralysin-like metalloprotease, C-terminal"/>
    <property type="match status" value="1"/>
</dbReference>
<evidence type="ECO:0000256" key="2">
    <source>
        <dbReference type="SAM" id="SignalP"/>
    </source>
</evidence>
<proteinExistence type="predicted"/>
<dbReference type="AlphaFoldDB" id="A0A4U8YXE7"/>
<dbReference type="SUPFAM" id="SSF101967">
    <property type="entry name" value="Adhesin YadA, collagen-binding domain"/>
    <property type="match status" value="1"/>
</dbReference>